<accession>A0A1S3ZIP9</accession>
<reference evidence="1" key="1">
    <citation type="submission" date="2025-08" db="UniProtKB">
        <authorList>
            <consortium name="RefSeq"/>
        </authorList>
    </citation>
    <scope>IDENTIFICATION</scope>
</reference>
<organism evidence="1">
    <name type="scientific">Nicotiana tabacum</name>
    <name type="common">Common tobacco</name>
    <dbReference type="NCBI Taxonomy" id="4097"/>
    <lineage>
        <taxon>Eukaryota</taxon>
        <taxon>Viridiplantae</taxon>
        <taxon>Streptophyta</taxon>
        <taxon>Embryophyta</taxon>
        <taxon>Tracheophyta</taxon>
        <taxon>Spermatophyta</taxon>
        <taxon>Magnoliopsida</taxon>
        <taxon>eudicotyledons</taxon>
        <taxon>Gunneridae</taxon>
        <taxon>Pentapetalae</taxon>
        <taxon>asterids</taxon>
        <taxon>lamiids</taxon>
        <taxon>Solanales</taxon>
        <taxon>Solanaceae</taxon>
        <taxon>Nicotianoideae</taxon>
        <taxon>Nicotianeae</taxon>
        <taxon>Nicotiana</taxon>
    </lineage>
</organism>
<gene>
    <name evidence="1" type="primary">LOC107787133</name>
</gene>
<evidence type="ECO:0000313" key="1">
    <source>
        <dbReference type="RefSeq" id="XP_016464152.1"/>
    </source>
</evidence>
<proteinExistence type="predicted"/>
<dbReference type="AlphaFoldDB" id="A0A1S3ZIP9"/>
<dbReference type="RefSeq" id="XP_016464152.1">
    <property type="nucleotide sequence ID" value="XM_016608666.1"/>
</dbReference>
<protein>
    <submittedName>
        <fullName evidence="1">Uncharacterized protein isoform X2</fullName>
    </submittedName>
</protein>
<name>A0A1S3ZIP9_TOBAC</name>
<sequence length="93" mass="10715">MASLPSDESYHFRAHPSSCASKPWACSLLLFYVHLVSNGAWYPYGAIKNIDGEGILTDISCSWMASDNGRAFFKHWQFEYINLKEEETEKKKY</sequence>